<dbReference type="AlphaFoldDB" id="A0A223D638"/>
<evidence type="ECO:0000256" key="2">
    <source>
        <dbReference type="ARBA" id="ARBA00022692"/>
    </source>
</evidence>
<evidence type="ECO:0000256" key="1">
    <source>
        <dbReference type="ARBA" id="ARBA00004141"/>
    </source>
</evidence>
<accession>A0A223D638</accession>
<dbReference type="GO" id="GO:0016020">
    <property type="term" value="C:membrane"/>
    <property type="evidence" value="ECO:0007669"/>
    <property type="project" value="UniProtKB-SubCell"/>
</dbReference>
<dbReference type="Proteomes" id="UP000214688">
    <property type="component" value="Chromosome"/>
</dbReference>
<organism evidence="7 8">
    <name type="scientific">Tumebacillus algifaecis</name>
    <dbReference type="NCBI Taxonomy" id="1214604"/>
    <lineage>
        <taxon>Bacteria</taxon>
        <taxon>Bacillati</taxon>
        <taxon>Bacillota</taxon>
        <taxon>Bacilli</taxon>
        <taxon>Bacillales</taxon>
        <taxon>Alicyclobacillaceae</taxon>
        <taxon>Tumebacillus</taxon>
    </lineage>
</organism>
<reference evidence="7 8" key="1">
    <citation type="journal article" date="2015" name="Int. J. Syst. Evol. Microbiol.">
        <title>Tumebacillus algifaecis sp. nov., isolated from decomposing algal scum.</title>
        <authorList>
            <person name="Wu Y.F."/>
            <person name="Zhang B."/>
            <person name="Xing P."/>
            <person name="Wu Q.L."/>
            <person name="Liu S.J."/>
        </authorList>
    </citation>
    <scope>NUCLEOTIDE SEQUENCE [LARGE SCALE GENOMIC DNA]</scope>
    <source>
        <strain evidence="7 8">THMBR28</strain>
    </source>
</reference>
<dbReference type="Pfam" id="PF07291">
    <property type="entry name" value="MauE"/>
    <property type="match status" value="1"/>
</dbReference>
<evidence type="ECO:0000256" key="5">
    <source>
        <dbReference type="SAM" id="Phobius"/>
    </source>
</evidence>
<keyword evidence="4 5" id="KW-0472">Membrane</keyword>
<dbReference type="InterPro" id="IPR009908">
    <property type="entry name" value="Methylamine_util_MauE"/>
</dbReference>
<keyword evidence="2 5" id="KW-0812">Transmembrane</keyword>
<feature type="transmembrane region" description="Helical" evidence="5">
    <location>
        <begin position="76"/>
        <end position="94"/>
    </location>
</feature>
<dbReference type="GO" id="GO:0030416">
    <property type="term" value="P:methylamine metabolic process"/>
    <property type="evidence" value="ECO:0007669"/>
    <property type="project" value="InterPro"/>
</dbReference>
<keyword evidence="8" id="KW-1185">Reference proteome</keyword>
<evidence type="ECO:0000259" key="6">
    <source>
        <dbReference type="Pfam" id="PF07291"/>
    </source>
</evidence>
<dbReference type="UniPathway" id="UPA00895"/>
<feature type="transmembrane region" description="Helical" evidence="5">
    <location>
        <begin position="48"/>
        <end position="69"/>
    </location>
</feature>
<dbReference type="OrthoDB" id="2381997at2"/>
<gene>
    <name evidence="7" type="ORF">CIG75_20410</name>
</gene>
<sequence length="144" mass="16486">MSKWKILQWLVRCVFAALFLYSGIWKAFTWTDTQAIIKSYELLPDTDWIIGTVAILIIIVEIVASVLMIWPRKQNWGVALSAVLLIVFTAILTYKYGDWLEYGCGCVGDDTGHAVGMKDIMKNVLLLSMLGLMMWMRKEGRDQF</sequence>
<feature type="domain" description="Methylamine utilisation protein MauE" evidence="6">
    <location>
        <begin position="6"/>
        <end position="135"/>
    </location>
</feature>
<name>A0A223D638_9BACL</name>
<protein>
    <recommendedName>
        <fullName evidence="6">Methylamine utilisation protein MauE domain-containing protein</fullName>
    </recommendedName>
</protein>
<comment type="subcellular location">
    <subcellularLocation>
        <location evidence="1">Membrane</location>
        <topology evidence="1">Multi-pass membrane protein</topology>
    </subcellularLocation>
</comment>
<keyword evidence="3 5" id="KW-1133">Transmembrane helix</keyword>
<feature type="transmembrane region" description="Helical" evidence="5">
    <location>
        <begin position="9"/>
        <end position="28"/>
    </location>
</feature>
<feature type="transmembrane region" description="Helical" evidence="5">
    <location>
        <begin position="120"/>
        <end position="136"/>
    </location>
</feature>
<evidence type="ECO:0000256" key="3">
    <source>
        <dbReference type="ARBA" id="ARBA00022989"/>
    </source>
</evidence>
<dbReference type="KEGG" id="tab:CIG75_20410"/>
<evidence type="ECO:0000313" key="7">
    <source>
        <dbReference type="EMBL" id="ASS77031.1"/>
    </source>
</evidence>
<evidence type="ECO:0000313" key="8">
    <source>
        <dbReference type="Proteomes" id="UP000214688"/>
    </source>
</evidence>
<proteinExistence type="predicted"/>
<evidence type="ECO:0000256" key="4">
    <source>
        <dbReference type="ARBA" id="ARBA00023136"/>
    </source>
</evidence>
<dbReference type="RefSeq" id="WP_094238253.1">
    <property type="nucleotide sequence ID" value="NZ_CP022657.1"/>
</dbReference>
<dbReference type="EMBL" id="CP022657">
    <property type="protein sequence ID" value="ASS77031.1"/>
    <property type="molecule type" value="Genomic_DNA"/>
</dbReference>